<dbReference type="STRING" id="123899.SAMEA3906487_03086"/>
<evidence type="ECO:0000313" key="2">
    <source>
        <dbReference type="EMBL" id="SAI72186.1"/>
    </source>
</evidence>
<dbReference type="KEGG" id="btrm:SAMEA390648703086"/>
<dbReference type="EMBL" id="LT546645">
    <property type="protein sequence ID" value="SAI72186.1"/>
    <property type="molecule type" value="Genomic_DNA"/>
</dbReference>
<dbReference type="OrthoDB" id="8594085at2"/>
<dbReference type="Gene3D" id="3.30.50.20">
    <property type="entry name" value="prophage-derive protein ybcO"/>
    <property type="match status" value="1"/>
</dbReference>
<dbReference type="PATRIC" id="fig|123899.6.peg.3080"/>
<feature type="region of interest" description="Disordered" evidence="1">
    <location>
        <begin position="1"/>
        <end position="31"/>
    </location>
</feature>
<organism evidence="2 3">
    <name type="scientific">Bordetella trematum</name>
    <dbReference type="NCBI Taxonomy" id="123899"/>
    <lineage>
        <taxon>Bacteria</taxon>
        <taxon>Pseudomonadati</taxon>
        <taxon>Pseudomonadota</taxon>
        <taxon>Betaproteobacteria</taxon>
        <taxon>Burkholderiales</taxon>
        <taxon>Alcaligenaceae</taxon>
        <taxon>Bordetella</taxon>
    </lineage>
</organism>
<protein>
    <submittedName>
        <fullName evidence="2">Protein of uncharacterized function (DUF1364)</fullName>
    </submittedName>
</protein>
<reference evidence="2 3" key="1">
    <citation type="submission" date="2016-04" db="EMBL/GenBank/DDBJ databases">
        <authorList>
            <consortium name="Pathogen Informatics"/>
        </authorList>
    </citation>
    <scope>NUCLEOTIDE SEQUENCE [LARGE SCALE GENOMIC DNA]</scope>
    <source>
        <strain evidence="2 3">H044680328</strain>
    </source>
</reference>
<sequence>MLRLSPLTRKTPLRATGARRTPQAFAGEDRRISEPVATLTRQATLQRAAIKRRAPKKRAGHAPQYTAACKGESCYLGFPGCRSYPEDPTVVPAHQNEGKGMGLKVHDRFTVPACHFCHALYDQSGIAREIKRSTWDWAYTRWEPVRAKKLGEKDGIPSTASVDPMGKPKKVGIPTGSPREAAAIEFSEEQAHGQ</sequence>
<proteinExistence type="predicted"/>
<gene>
    <name evidence="2" type="ORF">SAMEA3906487_03086</name>
</gene>
<dbReference type="Proteomes" id="UP000076825">
    <property type="component" value="Chromosome 1"/>
</dbReference>
<accession>A0A157SQK4</accession>
<feature type="region of interest" description="Disordered" evidence="1">
    <location>
        <begin position="152"/>
        <end position="194"/>
    </location>
</feature>
<dbReference type="GeneID" id="56589668"/>
<dbReference type="AlphaFoldDB" id="A0A157SQK4"/>
<evidence type="ECO:0000313" key="3">
    <source>
        <dbReference type="Proteomes" id="UP000076825"/>
    </source>
</evidence>
<keyword evidence="3" id="KW-1185">Reference proteome</keyword>
<name>A0A157SQK4_9BORD</name>
<evidence type="ECO:0000256" key="1">
    <source>
        <dbReference type="SAM" id="MobiDB-lite"/>
    </source>
</evidence>
<dbReference type="RefSeq" id="WP_115638884.1">
    <property type="nucleotide sequence ID" value="NZ_CP016340.1"/>
</dbReference>